<comment type="caution">
    <text evidence="6">The sequence shown here is derived from an EMBL/GenBank/DDBJ whole genome shotgun (WGS) entry which is preliminary data.</text>
</comment>
<keyword evidence="3" id="KW-0560">Oxidoreductase</keyword>
<gene>
    <name evidence="6" type="ORF">BO70DRAFT_374110</name>
</gene>
<name>A0A317V621_9EURO</name>
<organism evidence="6 7">
    <name type="scientific">Aspergillus heteromorphus CBS 117.55</name>
    <dbReference type="NCBI Taxonomy" id="1448321"/>
    <lineage>
        <taxon>Eukaryota</taxon>
        <taxon>Fungi</taxon>
        <taxon>Dikarya</taxon>
        <taxon>Ascomycota</taxon>
        <taxon>Pezizomycotina</taxon>
        <taxon>Eurotiomycetes</taxon>
        <taxon>Eurotiomycetidae</taxon>
        <taxon>Eurotiales</taxon>
        <taxon>Aspergillaceae</taxon>
        <taxon>Aspergillus</taxon>
        <taxon>Aspergillus subgen. Circumdati</taxon>
    </lineage>
</organism>
<evidence type="ECO:0000256" key="1">
    <source>
        <dbReference type="ARBA" id="ARBA00022630"/>
    </source>
</evidence>
<dbReference type="Proteomes" id="UP000247233">
    <property type="component" value="Unassembled WGS sequence"/>
</dbReference>
<feature type="domain" description="FAD-binding" evidence="5">
    <location>
        <begin position="311"/>
        <end position="353"/>
    </location>
</feature>
<dbReference type="Gene3D" id="3.50.50.60">
    <property type="entry name" value="FAD/NAD(P)-binding domain"/>
    <property type="match status" value="1"/>
</dbReference>
<dbReference type="PANTHER" id="PTHR46972:SF1">
    <property type="entry name" value="FAD DEPENDENT OXIDOREDUCTASE DOMAIN-CONTAINING PROTEIN"/>
    <property type="match status" value="1"/>
</dbReference>
<feature type="domain" description="FAD-binding" evidence="5">
    <location>
        <begin position="6"/>
        <end position="174"/>
    </location>
</feature>
<dbReference type="RefSeq" id="XP_025395522.1">
    <property type="nucleotide sequence ID" value="XM_025544952.1"/>
</dbReference>
<evidence type="ECO:0000256" key="4">
    <source>
        <dbReference type="ARBA" id="ARBA00023033"/>
    </source>
</evidence>
<dbReference type="PANTHER" id="PTHR46972">
    <property type="entry name" value="MONOOXYGENASE ASQM-RELATED"/>
    <property type="match status" value="1"/>
</dbReference>
<evidence type="ECO:0000313" key="7">
    <source>
        <dbReference type="Proteomes" id="UP000247233"/>
    </source>
</evidence>
<dbReference type="AlphaFoldDB" id="A0A317V621"/>
<protein>
    <submittedName>
        <fullName evidence="6">Monooxygenase</fullName>
    </submittedName>
</protein>
<evidence type="ECO:0000256" key="3">
    <source>
        <dbReference type="ARBA" id="ARBA00023002"/>
    </source>
</evidence>
<sequence>MSHTAPIAIIGGGPCGLTFARLLENVGIEYIIFERDVSPVPTPLFQGGTLDLHRNTGQETLRRAGLAEEFERLARRDATTMTVQDFLGNHRSTFGEGHDAPEIDRFQLRQLLLDSLPSQRIRWGKVLCTAERREKAKSPVRASDWVLRFADGSSESGFRLVVGADGAWSKLRQLIIPVKPQYSGKTFIEGRLSRDNPQYEAAREMVGTGNSMAIGDGCVLCIQQVSDLSYRVYMGIQAADTATRPGGDIDVSDIEKARSALLGPGRFYAGWAPHLRAFIEAAEGPLRPWPLHRLHPDIFLDKSPSWTRAPGVVLLGDAAHLSTPNGAGVNMAMYDALMLFESLTTELQTKGSDYGEEADVAALERAVIAYETEMRPRGRENILDSIMMEEMMYGEGGFQRMLDMVQGVNHAVKD</sequence>
<dbReference type="STRING" id="1448321.A0A317V621"/>
<dbReference type="GO" id="GO:0004497">
    <property type="term" value="F:monooxygenase activity"/>
    <property type="evidence" value="ECO:0007669"/>
    <property type="project" value="UniProtKB-KW"/>
</dbReference>
<proteinExistence type="predicted"/>
<dbReference type="InterPro" id="IPR002938">
    <property type="entry name" value="FAD-bd"/>
</dbReference>
<accession>A0A317V621</accession>
<dbReference type="VEuPathDB" id="FungiDB:BO70DRAFT_374110"/>
<dbReference type="SUPFAM" id="SSF51905">
    <property type="entry name" value="FAD/NAD(P)-binding domain"/>
    <property type="match status" value="1"/>
</dbReference>
<reference evidence="6 7" key="1">
    <citation type="submission" date="2016-12" db="EMBL/GenBank/DDBJ databases">
        <title>The genomes of Aspergillus section Nigri reveals drivers in fungal speciation.</title>
        <authorList>
            <consortium name="DOE Joint Genome Institute"/>
            <person name="Vesth T.C."/>
            <person name="Nybo J."/>
            <person name="Theobald S."/>
            <person name="Brandl J."/>
            <person name="Frisvad J.C."/>
            <person name="Nielsen K.F."/>
            <person name="Lyhne E.K."/>
            <person name="Kogle M.E."/>
            <person name="Kuo A."/>
            <person name="Riley R."/>
            <person name="Clum A."/>
            <person name="Nolan M."/>
            <person name="Lipzen A."/>
            <person name="Salamov A."/>
            <person name="Henrissat B."/>
            <person name="Wiebenga A."/>
            <person name="De Vries R.P."/>
            <person name="Grigoriev I.V."/>
            <person name="Mortensen U.H."/>
            <person name="Andersen M.R."/>
            <person name="Baker S.E."/>
        </authorList>
    </citation>
    <scope>NUCLEOTIDE SEQUENCE [LARGE SCALE GENOMIC DNA]</scope>
    <source>
        <strain evidence="6 7">CBS 117.55</strain>
    </source>
</reference>
<keyword evidence="7" id="KW-1185">Reference proteome</keyword>
<dbReference type="OrthoDB" id="655030at2759"/>
<dbReference type="InterPro" id="IPR036188">
    <property type="entry name" value="FAD/NAD-bd_sf"/>
</dbReference>
<dbReference type="GO" id="GO:0071949">
    <property type="term" value="F:FAD binding"/>
    <property type="evidence" value="ECO:0007669"/>
    <property type="project" value="InterPro"/>
</dbReference>
<evidence type="ECO:0000256" key="2">
    <source>
        <dbReference type="ARBA" id="ARBA00022827"/>
    </source>
</evidence>
<evidence type="ECO:0000259" key="5">
    <source>
        <dbReference type="Pfam" id="PF01494"/>
    </source>
</evidence>
<dbReference type="PRINTS" id="PR00420">
    <property type="entry name" value="RNGMNOXGNASE"/>
</dbReference>
<dbReference type="Pfam" id="PF01494">
    <property type="entry name" value="FAD_binding_3"/>
    <property type="match status" value="2"/>
</dbReference>
<keyword evidence="4 6" id="KW-0503">Monooxygenase</keyword>
<evidence type="ECO:0000313" key="6">
    <source>
        <dbReference type="EMBL" id="PWY69495.1"/>
    </source>
</evidence>
<keyword evidence="2" id="KW-0274">FAD</keyword>
<dbReference type="GeneID" id="37067189"/>
<keyword evidence="1" id="KW-0285">Flavoprotein</keyword>
<dbReference type="EMBL" id="MSFL01000033">
    <property type="protein sequence ID" value="PWY69495.1"/>
    <property type="molecule type" value="Genomic_DNA"/>
</dbReference>